<evidence type="ECO:0000313" key="1">
    <source>
        <dbReference type="EMBL" id="MBD2868585.1"/>
    </source>
</evidence>
<dbReference type="AlphaFoldDB" id="A0A927CN06"/>
<dbReference type="EMBL" id="JACXIY010000010">
    <property type="protein sequence ID" value="MBD2868585.1"/>
    <property type="molecule type" value="Genomic_DNA"/>
</dbReference>
<evidence type="ECO:0000313" key="2">
    <source>
        <dbReference type="Proteomes" id="UP000632125"/>
    </source>
</evidence>
<keyword evidence="2" id="KW-1185">Reference proteome</keyword>
<name>A0A927CN06_9BACL</name>
<gene>
    <name evidence="1" type="ORF">IDH41_08345</name>
</gene>
<sequence>MKKRSKRAKSSFRLHGEVINSSYNELKHLDFHPGKKPKPTLLEALDLLQSAKPK</sequence>
<accession>A0A927CN06</accession>
<protein>
    <submittedName>
        <fullName evidence="1">Uncharacterized protein</fullName>
    </submittedName>
</protein>
<organism evidence="1 2">
    <name type="scientific">Paenibacillus arenilitoris</name>
    <dbReference type="NCBI Taxonomy" id="2772299"/>
    <lineage>
        <taxon>Bacteria</taxon>
        <taxon>Bacillati</taxon>
        <taxon>Bacillota</taxon>
        <taxon>Bacilli</taxon>
        <taxon>Bacillales</taxon>
        <taxon>Paenibacillaceae</taxon>
        <taxon>Paenibacillus</taxon>
    </lineage>
</organism>
<proteinExistence type="predicted"/>
<comment type="caution">
    <text evidence="1">The sequence shown here is derived from an EMBL/GenBank/DDBJ whole genome shotgun (WGS) entry which is preliminary data.</text>
</comment>
<reference evidence="1" key="1">
    <citation type="submission" date="2020-09" db="EMBL/GenBank/DDBJ databases">
        <title>A novel bacterium of genus Paenibacillus, isolated from South China Sea.</title>
        <authorList>
            <person name="Huang H."/>
            <person name="Mo K."/>
            <person name="Hu Y."/>
        </authorList>
    </citation>
    <scope>NUCLEOTIDE SEQUENCE</scope>
    <source>
        <strain evidence="1">IB182493</strain>
    </source>
</reference>
<dbReference type="Proteomes" id="UP000632125">
    <property type="component" value="Unassembled WGS sequence"/>
</dbReference>
<dbReference type="RefSeq" id="WP_190859973.1">
    <property type="nucleotide sequence ID" value="NZ_JACXIY010000010.1"/>
</dbReference>